<proteinExistence type="predicted"/>
<feature type="region of interest" description="Disordered" evidence="1">
    <location>
        <begin position="44"/>
        <end position="87"/>
    </location>
</feature>
<evidence type="ECO:0000313" key="2">
    <source>
        <dbReference type="EMBL" id="KAA8544496.1"/>
    </source>
</evidence>
<dbReference type="EMBL" id="CM018034">
    <property type="protein sequence ID" value="KAA8544496.1"/>
    <property type="molecule type" value="Genomic_DNA"/>
</dbReference>
<organism evidence="2 3">
    <name type="scientific">Nyssa sinensis</name>
    <dbReference type="NCBI Taxonomy" id="561372"/>
    <lineage>
        <taxon>Eukaryota</taxon>
        <taxon>Viridiplantae</taxon>
        <taxon>Streptophyta</taxon>
        <taxon>Embryophyta</taxon>
        <taxon>Tracheophyta</taxon>
        <taxon>Spermatophyta</taxon>
        <taxon>Magnoliopsida</taxon>
        <taxon>eudicotyledons</taxon>
        <taxon>Gunneridae</taxon>
        <taxon>Pentapetalae</taxon>
        <taxon>asterids</taxon>
        <taxon>Cornales</taxon>
        <taxon>Nyssaceae</taxon>
        <taxon>Nyssa</taxon>
    </lineage>
</organism>
<keyword evidence="3" id="KW-1185">Reference proteome</keyword>
<sequence>MKFKDTDTEEEHELKFASTAPVILSGSTSIRGVLEDASAALSSSPITLSNSAKEEENANFPGRRSSPALAETGLKGIGRGGLSNQPSASISIDFLPIFESDPYGADSHIFRKICNIIW</sequence>
<reference evidence="2 3" key="1">
    <citation type="submission" date="2019-09" db="EMBL/GenBank/DDBJ databases">
        <title>A chromosome-level genome assembly of the Chinese tupelo Nyssa sinensis.</title>
        <authorList>
            <person name="Yang X."/>
            <person name="Kang M."/>
            <person name="Yang Y."/>
            <person name="Xiong H."/>
            <person name="Wang M."/>
            <person name="Zhang Z."/>
            <person name="Wang Z."/>
            <person name="Wu H."/>
            <person name="Ma T."/>
            <person name="Liu J."/>
            <person name="Xi Z."/>
        </authorList>
    </citation>
    <scope>NUCLEOTIDE SEQUENCE [LARGE SCALE GENOMIC DNA]</scope>
    <source>
        <strain evidence="2">J267</strain>
        <tissue evidence="2">Leaf</tissue>
    </source>
</reference>
<evidence type="ECO:0000313" key="3">
    <source>
        <dbReference type="Proteomes" id="UP000325577"/>
    </source>
</evidence>
<dbReference type="OrthoDB" id="293823at2759"/>
<dbReference type="Proteomes" id="UP000325577">
    <property type="component" value="Linkage Group LG11"/>
</dbReference>
<gene>
    <name evidence="2" type="ORF">F0562_022464</name>
</gene>
<accession>A0A5J5BP86</accession>
<dbReference type="AlphaFoldDB" id="A0A5J5BP86"/>
<name>A0A5J5BP86_9ASTE</name>
<protein>
    <submittedName>
        <fullName evidence="2">Uncharacterized protein</fullName>
    </submittedName>
</protein>
<evidence type="ECO:0000256" key="1">
    <source>
        <dbReference type="SAM" id="MobiDB-lite"/>
    </source>
</evidence>